<name>A0AAE3B5A2_9RHOB</name>
<dbReference type="PANTHER" id="PTHR36978:SF4">
    <property type="entry name" value="P-LOOP CONTAINING NUCLEOSIDE TRIPHOSPHATE HYDROLASE PROTEIN"/>
    <property type="match status" value="1"/>
</dbReference>
<dbReference type="Proteomes" id="UP000732193">
    <property type="component" value="Unassembled WGS sequence"/>
</dbReference>
<evidence type="ECO:0000313" key="2">
    <source>
        <dbReference type="Proteomes" id="UP000732193"/>
    </source>
</evidence>
<keyword evidence="2" id="KW-1185">Reference proteome</keyword>
<dbReference type="SUPFAM" id="SSF52540">
    <property type="entry name" value="P-loop containing nucleoside triphosphate hydrolases"/>
    <property type="match status" value="1"/>
</dbReference>
<dbReference type="InterPro" id="IPR040632">
    <property type="entry name" value="Sulfotransfer_4"/>
</dbReference>
<dbReference type="AlphaFoldDB" id="A0AAE3B5A2"/>
<dbReference type="InterPro" id="IPR027417">
    <property type="entry name" value="P-loop_NTPase"/>
</dbReference>
<dbReference type="PANTHER" id="PTHR36978">
    <property type="entry name" value="P-LOOP CONTAINING NUCLEOTIDE TRIPHOSPHATE HYDROLASE"/>
    <property type="match status" value="1"/>
</dbReference>
<dbReference type="Gene3D" id="3.40.50.300">
    <property type="entry name" value="P-loop containing nucleotide triphosphate hydrolases"/>
    <property type="match status" value="1"/>
</dbReference>
<reference evidence="1 2" key="1">
    <citation type="submission" date="2021-01" db="EMBL/GenBank/DDBJ databases">
        <title>Diatom-associated Roseobacters Show Island Model of Population Structure.</title>
        <authorList>
            <person name="Qu L."/>
            <person name="Feng X."/>
            <person name="Chen Y."/>
            <person name="Li L."/>
            <person name="Wang X."/>
            <person name="Hu Z."/>
            <person name="Wang H."/>
            <person name="Luo H."/>
        </authorList>
    </citation>
    <scope>NUCLEOTIDE SEQUENCE [LARGE SCALE GENOMIC DNA]</scope>
    <source>
        <strain evidence="1 2">TR60-84</strain>
    </source>
</reference>
<dbReference type="RefSeq" id="WP_064223437.1">
    <property type="nucleotide sequence ID" value="NZ_CANKZB010000001.1"/>
</dbReference>
<proteinExistence type="predicted"/>
<dbReference type="Pfam" id="PF17784">
    <property type="entry name" value="Sulfotransfer_4"/>
    <property type="match status" value="1"/>
</dbReference>
<sequence length="220" mass="25213">MIPNPIISLSLPKSGTTTLAMALRRAGLNVIDWRIREAQTFREDLKDQLIAPLMYEDYFGSGDPLARFDEFHAITEMSAINGKINMWPQTDSGMLGAILKHHPGAKFLLSMRDPEAVAKSMMGWNNLGQVRLPRNDVPGLPRPYGGSVENLTRWVNGHYDFCARFFRRSPNFLAYELEEKNVHHQISRFLRLELPWWGKANMNIRQTDPSDMESDDHVET</sequence>
<dbReference type="EMBL" id="JAFBRM010000001">
    <property type="protein sequence ID" value="MBM1712335.1"/>
    <property type="molecule type" value="Genomic_DNA"/>
</dbReference>
<accession>A0AAE3B5A2</accession>
<evidence type="ECO:0000313" key="1">
    <source>
        <dbReference type="EMBL" id="MBM1712335.1"/>
    </source>
</evidence>
<gene>
    <name evidence="1" type="ORF">JQV55_02015</name>
</gene>
<comment type="caution">
    <text evidence="1">The sequence shown here is derived from an EMBL/GenBank/DDBJ whole genome shotgun (WGS) entry which is preliminary data.</text>
</comment>
<protein>
    <submittedName>
        <fullName evidence="1">Sulfotransferase family protein</fullName>
    </submittedName>
</protein>
<organism evidence="1 2">
    <name type="scientific">Sulfitobacter geojensis</name>
    <dbReference type="NCBI Taxonomy" id="1342299"/>
    <lineage>
        <taxon>Bacteria</taxon>
        <taxon>Pseudomonadati</taxon>
        <taxon>Pseudomonadota</taxon>
        <taxon>Alphaproteobacteria</taxon>
        <taxon>Rhodobacterales</taxon>
        <taxon>Roseobacteraceae</taxon>
        <taxon>Sulfitobacter</taxon>
    </lineage>
</organism>